<reference evidence="1" key="1">
    <citation type="submission" date="2022-04" db="EMBL/GenBank/DDBJ databases">
        <title>Genome of the entomopathogenic fungus Entomophthora muscae.</title>
        <authorList>
            <person name="Elya C."/>
            <person name="Lovett B.R."/>
            <person name="Lee E."/>
            <person name="Macias A.M."/>
            <person name="Hajek A.E."/>
            <person name="De Bivort B.L."/>
            <person name="Kasson M.T."/>
            <person name="De Fine Licht H.H."/>
            <person name="Stajich J.E."/>
        </authorList>
    </citation>
    <scope>NUCLEOTIDE SEQUENCE</scope>
    <source>
        <strain evidence="1">Berkeley</strain>
    </source>
</reference>
<proteinExistence type="predicted"/>
<sequence>MFKSRLSYLSILFYIFFAFQIVCKGSSFAGSSPSVLENDNPNGLPFQEANLEASTENVASKSQYGQPSEKATFGTPKKSLKGNLKFENPKELEVKLKYRRERFNAIVGFPLRLVMKVFSYIFSVFRGIFNLFKICVGWSFYVTYWVISKIASLFYKGFLLNPYNFSRYLYYEYGTLIFFCSLPIMFGLLGGIFFATLSEGTIQVLSLYLFPKDSE</sequence>
<evidence type="ECO:0000313" key="1">
    <source>
        <dbReference type="EMBL" id="KAJ9084035.1"/>
    </source>
</evidence>
<accession>A0ACC2UB17</accession>
<evidence type="ECO:0000313" key="2">
    <source>
        <dbReference type="Proteomes" id="UP001165960"/>
    </source>
</evidence>
<keyword evidence="2" id="KW-1185">Reference proteome</keyword>
<name>A0ACC2UB17_9FUNG</name>
<protein>
    <submittedName>
        <fullName evidence="1">Uncharacterized protein</fullName>
    </submittedName>
</protein>
<dbReference type="EMBL" id="QTSX02000889">
    <property type="protein sequence ID" value="KAJ9084035.1"/>
    <property type="molecule type" value="Genomic_DNA"/>
</dbReference>
<dbReference type="Proteomes" id="UP001165960">
    <property type="component" value="Unassembled WGS sequence"/>
</dbReference>
<organism evidence="1 2">
    <name type="scientific">Entomophthora muscae</name>
    <dbReference type="NCBI Taxonomy" id="34485"/>
    <lineage>
        <taxon>Eukaryota</taxon>
        <taxon>Fungi</taxon>
        <taxon>Fungi incertae sedis</taxon>
        <taxon>Zoopagomycota</taxon>
        <taxon>Entomophthoromycotina</taxon>
        <taxon>Entomophthoromycetes</taxon>
        <taxon>Entomophthorales</taxon>
        <taxon>Entomophthoraceae</taxon>
        <taxon>Entomophthora</taxon>
    </lineage>
</organism>
<comment type="caution">
    <text evidence="1">The sequence shown here is derived from an EMBL/GenBank/DDBJ whole genome shotgun (WGS) entry which is preliminary data.</text>
</comment>
<gene>
    <name evidence="1" type="ORF">DSO57_1028348</name>
</gene>